<evidence type="ECO:0008006" key="4">
    <source>
        <dbReference type="Google" id="ProtNLM"/>
    </source>
</evidence>
<evidence type="ECO:0000313" key="2">
    <source>
        <dbReference type="EMBL" id="KAL3768745.1"/>
    </source>
</evidence>
<protein>
    <recommendedName>
        <fullName evidence="4">Sulfotransferase domain-containing protein</fullName>
    </recommendedName>
</protein>
<accession>A0ABD3MXY5</accession>
<name>A0ABD3MXY5_9STRA</name>
<reference evidence="2 3" key="1">
    <citation type="submission" date="2024-10" db="EMBL/GenBank/DDBJ databases">
        <title>Updated reference genomes for cyclostephanoid diatoms.</title>
        <authorList>
            <person name="Roberts W.R."/>
            <person name="Alverson A.J."/>
        </authorList>
    </citation>
    <scope>NUCLEOTIDE SEQUENCE [LARGE SCALE GENOMIC DNA]</scope>
    <source>
        <strain evidence="2 3">AJA232-27</strain>
    </source>
</reference>
<feature type="transmembrane region" description="Helical" evidence="1">
    <location>
        <begin position="7"/>
        <end position="26"/>
    </location>
</feature>
<sequence>MAAIPKLNVHVLVIAIFMFISLMASVQRVIWSAMMMPWDNDDGHPRRVDMDSKPWSTIVNDDDIDDYTTASLRDAANQPFIQNKIRGGRDYVTKKANNHLLKKLRTALTTADHANIHHHHPHRAATDPVSPTNIYILGERNSGTNYAASILKKAFIPPNDMDPSRLHEAFSSDIPILRHKHMFRHSLLNETELNEISGRTDILWILVVRRPCDWAEAMKRLPWHMCNTTNISSDCPGTKLVGFEHSKTLMKYSFAEFMELEWGDWPESSNFRNLSFVSKDFIYRNVFELRRHKLQLMKQIVDMVPRNVKIVRLHELELSPELMIQNLITEFNLTRLLRKNYRPQQPSAKQHREKCLSDEEWEIAQREIDWEMEANFGYTFLDCHRCYEEQ</sequence>
<dbReference type="EMBL" id="JALLBG020000062">
    <property type="protein sequence ID" value="KAL3768745.1"/>
    <property type="molecule type" value="Genomic_DNA"/>
</dbReference>
<organism evidence="2 3">
    <name type="scientific">Discostella pseudostelligera</name>
    <dbReference type="NCBI Taxonomy" id="259834"/>
    <lineage>
        <taxon>Eukaryota</taxon>
        <taxon>Sar</taxon>
        <taxon>Stramenopiles</taxon>
        <taxon>Ochrophyta</taxon>
        <taxon>Bacillariophyta</taxon>
        <taxon>Coscinodiscophyceae</taxon>
        <taxon>Thalassiosirophycidae</taxon>
        <taxon>Stephanodiscales</taxon>
        <taxon>Stephanodiscaceae</taxon>
        <taxon>Discostella</taxon>
    </lineage>
</organism>
<dbReference type="Proteomes" id="UP001530293">
    <property type="component" value="Unassembled WGS sequence"/>
</dbReference>
<comment type="caution">
    <text evidence="2">The sequence shown here is derived from an EMBL/GenBank/DDBJ whole genome shotgun (WGS) entry which is preliminary data.</text>
</comment>
<proteinExistence type="predicted"/>
<keyword evidence="1" id="KW-1133">Transmembrane helix</keyword>
<gene>
    <name evidence="2" type="ORF">ACHAWU_006846</name>
</gene>
<evidence type="ECO:0000256" key="1">
    <source>
        <dbReference type="SAM" id="Phobius"/>
    </source>
</evidence>
<dbReference type="AlphaFoldDB" id="A0ABD3MXY5"/>
<keyword evidence="1" id="KW-0812">Transmembrane</keyword>
<evidence type="ECO:0000313" key="3">
    <source>
        <dbReference type="Proteomes" id="UP001530293"/>
    </source>
</evidence>
<keyword evidence="1" id="KW-0472">Membrane</keyword>
<keyword evidence="3" id="KW-1185">Reference proteome</keyword>